<keyword evidence="9" id="KW-0255">Endonuclease</keyword>
<feature type="domain" description="CRESS-DNA virus Rep endonuclease" evidence="13">
    <location>
        <begin position="8"/>
        <end position="113"/>
    </location>
</feature>
<dbReference type="InterPro" id="IPR022692">
    <property type="entry name" value="Gemini_AL1_REP_central"/>
</dbReference>
<evidence type="ECO:0000256" key="12">
    <source>
        <dbReference type="ARBA" id="ARBA00023125"/>
    </source>
</evidence>
<evidence type="ECO:0000256" key="10">
    <source>
        <dbReference type="ARBA" id="ARBA00022801"/>
    </source>
</evidence>
<evidence type="ECO:0000256" key="1">
    <source>
        <dbReference type="ARBA" id="ARBA00004147"/>
    </source>
</evidence>
<dbReference type="Pfam" id="PF08283">
    <property type="entry name" value="Gemini_AL1_M"/>
    <property type="match status" value="1"/>
</dbReference>
<keyword evidence="12" id="KW-0238">DNA-binding</keyword>
<evidence type="ECO:0000256" key="6">
    <source>
        <dbReference type="ARBA" id="ARBA00022722"/>
    </source>
</evidence>
<dbReference type="GO" id="GO:0016888">
    <property type="term" value="F:DNA endonuclease activity, producing 5'-phosphomonoesters"/>
    <property type="evidence" value="ECO:0007669"/>
    <property type="project" value="InterPro"/>
</dbReference>
<name>A0A858NG88_9VIRU</name>
<sequence length="308" mass="36441">MLTPTSIDFHAKRYFLTYSQSGETTKEELLEFLTTRTGVEYYIIGKEKHQDGGNHIHAYLEWTRQKRVRDANYFDYGTLHPNIQTVRNPIKCQAYCTKDDDYIANMEIAKGKRTYGEIIKSATTSNEFMASIEDAYPRDLVIHFDRIKSFAEHKWATEHEQYTSEFSSFIVPDNLIKWVETINFIVLGGDTRFGKTTWARSIGRHSYFGGIFNLDDYDASGGYQIFDDFEWKYLPNRRQWFGGQLRFTITDKYRHKRTINNGGRPSIFLFNADNDPRMEMTPYERRYYDKNSIFIDLEKELYVETEIE</sequence>
<keyword evidence="6" id="KW-0540">Nuclease</keyword>
<keyword evidence="2" id="KW-1048">Host nucleus</keyword>
<dbReference type="Gene3D" id="3.40.1310.20">
    <property type="match status" value="1"/>
</dbReference>
<proteinExistence type="predicted"/>
<dbReference type="Pfam" id="PF00799">
    <property type="entry name" value="Gemini_AL1"/>
    <property type="match status" value="1"/>
</dbReference>
<dbReference type="GO" id="GO:0000166">
    <property type="term" value="F:nucleotide binding"/>
    <property type="evidence" value="ECO:0007669"/>
    <property type="project" value="UniProtKB-KW"/>
</dbReference>
<dbReference type="SUPFAM" id="SSF55464">
    <property type="entry name" value="Origin of replication-binding domain, RBD-like"/>
    <property type="match status" value="1"/>
</dbReference>
<evidence type="ECO:0000256" key="7">
    <source>
        <dbReference type="ARBA" id="ARBA00022723"/>
    </source>
</evidence>
<dbReference type="PROSITE" id="PS52020">
    <property type="entry name" value="CRESS_DNA_REP"/>
    <property type="match status" value="1"/>
</dbReference>
<evidence type="ECO:0000313" key="14">
    <source>
        <dbReference type="EMBL" id="QJB18696.1"/>
    </source>
</evidence>
<dbReference type="InterPro" id="IPR049912">
    <property type="entry name" value="CRESS_DNA_REP"/>
</dbReference>
<keyword evidence="10" id="KW-0378">Hydrolase</keyword>
<dbReference type="GO" id="GO:0046872">
    <property type="term" value="F:metal ion binding"/>
    <property type="evidence" value="ECO:0007669"/>
    <property type="project" value="UniProtKB-KW"/>
</dbReference>
<dbReference type="GO" id="GO:0003677">
    <property type="term" value="F:DNA binding"/>
    <property type="evidence" value="ECO:0007669"/>
    <property type="project" value="UniProtKB-KW"/>
</dbReference>
<evidence type="ECO:0000256" key="9">
    <source>
        <dbReference type="ARBA" id="ARBA00022759"/>
    </source>
</evidence>
<keyword evidence="3" id="KW-0808">Transferase</keyword>
<evidence type="ECO:0000259" key="13">
    <source>
        <dbReference type="PROSITE" id="PS52020"/>
    </source>
</evidence>
<dbReference type="GO" id="GO:0016779">
    <property type="term" value="F:nucleotidyltransferase activity"/>
    <property type="evidence" value="ECO:0007669"/>
    <property type="project" value="UniProtKB-KW"/>
</dbReference>
<keyword evidence="5" id="KW-0235">DNA replication</keyword>
<evidence type="ECO:0000256" key="11">
    <source>
        <dbReference type="ARBA" id="ARBA00023124"/>
    </source>
</evidence>
<dbReference type="EMBL" id="MT309891">
    <property type="protein sequence ID" value="QJB18696.1"/>
    <property type="molecule type" value="Genomic_DNA"/>
</dbReference>
<keyword evidence="8" id="KW-0547">Nucleotide-binding</keyword>
<keyword evidence="4" id="KW-0548">Nucleotidyltransferase</keyword>
<protein>
    <submittedName>
        <fullName evidence="14">Replication-associated protein</fullName>
    </submittedName>
</protein>
<evidence type="ECO:0000256" key="2">
    <source>
        <dbReference type="ARBA" id="ARBA00022562"/>
    </source>
</evidence>
<evidence type="ECO:0000256" key="5">
    <source>
        <dbReference type="ARBA" id="ARBA00022705"/>
    </source>
</evidence>
<dbReference type="GO" id="GO:0006260">
    <property type="term" value="P:DNA replication"/>
    <property type="evidence" value="ECO:0007669"/>
    <property type="project" value="UniProtKB-KW"/>
</dbReference>
<dbReference type="GO" id="GO:0042025">
    <property type="term" value="C:host cell nucleus"/>
    <property type="evidence" value="ECO:0007669"/>
    <property type="project" value="UniProtKB-SubCell"/>
</dbReference>
<accession>A0A858NG88</accession>
<keyword evidence="11" id="KW-0190">Covalent protein-DNA linkage</keyword>
<evidence type="ECO:0000256" key="3">
    <source>
        <dbReference type="ARBA" id="ARBA00022679"/>
    </source>
</evidence>
<organism evidence="14">
    <name type="scientific">Genomoviridae sp</name>
    <dbReference type="NCBI Taxonomy" id="2202565"/>
    <lineage>
        <taxon>Viruses</taxon>
        <taxon>Monodnaviria</taxon>
        <taxon>Shotokuvirae</taxon>
        <taxon>Cressdnaviricota</taxon>
        <taxon>Repensiviricetes</taxon>
        <taxon>Geplafuvirales</taxon>
        <taxon>Genomoviridae</taxon>
    </lineage>
</organism>
<comment type="subcellular location">
    <subcellularLocation>
        <location evidence="1">Host nucleus</location>
    </subcellularLocation>
</comment>
<keyword evidence="7" id="KW-0479">Metal-binding</keyword>
<evidence type="ECO:0000256" key="4">
    <source>
        <dbReference type="ARBA" id="ARBA00022695"/>
    </source>
</evidence>
<reference evidence="14" key="1">
    <citation type="submission" date="2020-04" db="EMBL/GenBank/DDBJ databases">
        <title>Genomes of microviruses in a sewage oxidation pond.</title>
        <authorList>
            <person name="Schreck J."/>
            <person name="Kraberger S."/>
            <person name="Scotch M."/>
            <person name="Halden R.U."/>
            <person name="Varsani A."/>
        </authorList>
    </citation>
    <scope>NUCLEOTIDE SEQUENCE</scope>
    <source>
        <strain evidence="14">6424_362</strain>
    </source>
</reference>
<evidence type="ECO:0000256" key="8">
    <source>
        <dbReference type="ARBA" id="ARBA00022741"/>
    </source>
</evidence>